<dbReference type="Gene3D" id="1.20.1080.10">
    <property type="entry name" value="Glycerol uptake facilitator protein"/>
    <property type="match status" value="1"/>
</dbReference>
<keyword evidence="3 9" id="KW-0813">Transport</keyword>
<evidence type="ECO:0000256" key="8">
    <source>
        <dbReference type="ARBA" id="ARBA00034651"/>
    </source>
</evidence>
<feature type="transmembrane region" description="Helical" evidence="11">
    <location>
        <begin position="47"/>
        <end position="66"/>
    </location>
</feature>
<dbReference type="GO" id="GO:0015254">
    <property type="term" value="F:glycerol channel activity"/>
    <property type="evidence" value="ECO:0007669"/>
    <property type="project" value="TreeGrafter"/>
</dbReference>
<feature type="transmembrane region" description="Helical" evidence="11">
    <location>
        <begin position="95"/>
        <end position="116"/>
    </location>
</feature>
<protein>
    <recommendedName>
        <fullName evidence="14">Aquaporin</fullName>
    </recommendedName>
</protein>
<dbReference type="InterPro" id="IPR050363">
    <property type="entry name" value="MIP/Aquaporin"/>
</dbReference>
<gene>
    <name evidence="12" type="ORF">BS47DRAFT_710357</name>
</gene>
<evidence type="ECO:0000256" key="9">
    <source>
        <dbReference type="RuleBase" id="RU000477"/>
    </source>
</evidence>
<comment type="similarity">
    <text evidence="2 9">Belongs to the MIP/aquaporin (TC 1.A.8) family.</text>
</comment>
<evidence type="ECO:0000256" key="3">
    <source>
        <dbReference type="ARBA" id="ARBA00022448"/>
    </source>
</evidence>
<evidence type="ECO:0000256" key="2">
    <source>
        <dbReference type="ARBA" id="ARBA00006175"/>
    </source>
</evidence>
<keyword evidence="6 11" id="KW-1133">Transmembrane helix</keyword>
<keyword evidence="7 11" id="KW-0472">Membrane</keyword>
<dbReference type="InterPro" id="IPR023271">
    <property type="entry name" value="Aquaporin-like"/>
</dbReference>
<accession>A0A9P6DV33</accession>
<evidence type="ECO:0000256" key="6">
    <source>
        <dbReference type="ARBA" id="ARBA00022989"/>
    </source>
</evidence>
<evidence type="ECO:0000256" key="11">
    <source>
        <dbReference type="SAM" id="Phobius"/>
    </source>
</evidence>
<feature type="transmembrane region" description="Helical" evidence="11">
    <location>
        <begin position="230"/>
        <end position="256"/>
    </location>
</feature>
<evidence type="ECO:0000256" key="1">
    <source>
        <dbReference type="ARBA" id="ARBA00004141"/>
    </source>
</evidence>
<feature type="transmembrane region" description="Helical" evidence="11">
    <location>
        <begin position="137"/>
        <end position="165"/>
    </location>
</feature>
<feature type="transmembrane region" description="Helical" evidence="11">
    <location>
        <begin position="177"/>
        <end position="195"/>
    </location>
</feature>
<comment type="subcellular location">
    <subcellularLocation>
        <location evidence="1">Membrane</location>
        <topology evidence="1">Multi-pass membrane protein</topology>
    </subcellularLocation>
</comment>
<feature type="region of interest" description="Disordered" evidence="10">
    <location>
        <begin position="266"/>
        <end position="287"/>
    </location>
</feature>
<dbReference type="OrthoDB" id="3222at2759"/>
<keyword evidence="5" id="KW-0677">Repeat</keyword>
<dbReference type="PANTHER" id="PTHR43829">
    <property type="entry name" value="AQUAPORIN OR AQUAGLYCEROPORIN RELATED"/>
    <property type="match status" value="1"/>
</dbReference>
<dbReference type="GO" id="GO:0015250">
    <property type="term" value="F:water channel activity"/>
    <property type="evidence" value="ECO:0007669"/>
    <property type="project" value="TreeGrafter"/>
</dbReference>
<name>A0A9P6DV33_9AGAM</name>
<dbReference type="PANTHER" id="PTHR43829:SF9">
    <property type="entry name" value="AQUAPORIN-9"/>
    <property type="match status" value="1"/>
</dbReference>
<dbReference type="SUPFAM" id="SSF81338">
    <property type="entry name" value="Aquaporin-like"/>
    <property type="match status" value="1"/>
</dbReference>
<comment type="catalytic activity">
    <reaction evidence="8">
        <text>H2O(in) = H2O(out)</text>
        <dbReference type="Rhea" id="RHEA:29667"/>
        <dbReference type="ChEBI" id="CHEBI:15377"/>
    </reaction>
</comment>
<evidence type="ECO:0000313" key="13">
    <source>
        <dbReference type="Proteomes" id="UP000886523"/>
    </source>
</evidence>
<dbReference type="GO" id="GO:0005886">
    <property type="term" value="C:plasma membrane"/>
    <property type="evidence" value="ECO:0007669"/>
    <property type="project" value="TreeGrafter"/>
</dbReference>
<evidence type="ECO:0000313" key="12">
    <source>
        <dbReference type="EMBL" id="KAF9515991.1"/>
    </source>
</evidence>
<sequence>MGAISQTLCARGGLRIPGTMILAIFACASACQVVLSSSPGVASSPKGEYLSIAFGGAVGIALGVWVSGPSGGHVNPVVTLSLAVFRDFPWKKVPVYVLSQIGGGCLGALLVYSNYFHAISIVDPDKTRLSASLFTTYALDYVPAAACFFSEFLGTAVLIMVLFAVWDKDNGPPPTGLVPLVLFILLLGEGVALGMETGASLNPARNLGPRIALAMVGYNRHILWNYRSQYWLWTGILAPLTGGLAGAFVYDGLLYVGADSIFNRSSEQKNSASDGPASKTRIATEAV</sequence>
<dbReference type="Proteomes" id="UP000886523">
    <property type="component" value="Unassembled WGS sequence"/>
</dbReference>
<evidence type="ECO:0000256" key="4">
    <source>
        <dbReference type="ARBA" id="ARBA00022692"/>
    </source>
</evidence>
<dbReference type="PRINTS" id="PR00783">
    <property type="entry name" value="MINTRINSICP"/>
</dbReference>
<proteinExistence type="inferred from homology"/>
<dbReference type="AlphaFoldDB" id="A0A9P6DV33"/>
<comment type="caution">
    <text evidence="12">The sequence shown here is derived from an EMBL/GenBank/DDBJ whole genome shotgun (WGS) entry which is preliminary data.</text>
</comment>
<evidence type="ECO:0000256" key="5">
    <source>
        <dbReference type="ARBA" id="ARBA00022737"/>
    </source>
</evidence>
<dbReference type="Pfam" id="PF00230">
    <property type="entry name" value="MIP"/>
    <property type="match status" value="1"/>
</dbReference>
<dbReference type="EMBL" id="MU128944">
    <property type="protein sequence ID" value="KAF9515991.1"/>
    <property type="molecule type" value="Genomic_DNA"/>
</dbReference>
<dbReference type="NCBIfam" id="TIGR00861">
    <property type="entry name" value="MIP"/>
    <property type="match status" value="1"/>
</dbReference>
<keyword evidence="4 9" id="KW-0812">Transmembrane</keyword>
<reference evidence="12" key="1">
    <citation type="journal article" date="2020" name="Nat. Commun.">
        <title>Large-scale genome sequencing of mycorrhizal fungi provides insights into the early evolution of symbiotic traits.</title>
        <authorList>
            <person name="Miyauchi S."/>
            <person name="Kiss E."/>
            <person name="Kuo A."/>
            <person name="Drula E."/>
            <person name="Kohler A."/>
            <person name="Sanchez-Garcia M."/>
            <person name="Morin E."/>
            <person name="Andreopoulos B."/>
            <person name="Barry K.W."/>
            <person name="Bonito G."/>
            <person name="Buee M."/>
            <person name="Carver A."/>
            <person name="Chen C."/>
            <person name="Cichocki N."/>
            <person name="Clum A."/>
            <person name="Culley D."/>
            <person name="Crous P.W."/>
            <person name="Fauchery L."/>
            <person name="Girlanda M."/>
            <person name="Hayes R.D."/>
            <person name="Keri Z."/>
            <person name="LaButti K."/>
            <person name="Lipzen A."/>
            <person name="Lombard V."/>
            <person name="Magnuson J."/>
            <person name="Maillard F."/>
            <person name="Murat C."/>
            <person name="Nolan M."/>
            <person name="Ohm R.A."/>
            <person name="Pangilinan J."/>
            <person name="Pereira M.F."/>
            <person name="Perotto S."/>
            <person name="Peter M."/>
            <person name="Pfister S."/>
            <person name="Riley R."/>
            <person name="Sitrit Y."/>
            <person name="Stielow J.B."/>
            <person name="Szollosi G."/>
            <person name="Zifcakova L."/>
            <person name="Stursova M."/>
            <person name="Spatafora J.W."/>
            <person name="Tedersoo L."/>
            <person name="Vaario L.M."/>
            <person name="Yamada A."/>
            <person name="Yan M."/>
            <person name="Wang P."/>
            <person name="Xu J."/>
            <person name="Bruns T."/>
            <person name="Baldrian P."/>
            <person name="Vilgalys R."/>
            <person name="Dunand C."/>
            <person name="Henrissat B."/>
            <person name="Grigoriev I.V."/>
            <person name="Hibbett D."/>
            <person name="Nagy L.G."/>
            <person name="Martin F.M."/>
        </authorList>
    </citation>
    <scope>NUCLEOTIDE SEQUENCE</scope>
    <source>
        <strain evidence="12">UP504</strain>
    </source>
</reference>
<dbReference type="InterPro" id="IPR000425">
    <property type="entry name" value="MIP"/>
</dbReference>
<organism evidence="12 13">
    <name type="scientific">Hydnum rufescens UP504</name>
    <dbReference type="NCBI Taxonomy" id="1448309"/>
    <lineage>
        <taxon>Eukaryota</taxon>
        <taxon>Fungi</taxon>
        <taxon>Dikarya</taxon>
        <taxon>Basidiomycota</taxon>
        <taxon>Agaricomycotina</taxon>
        <taxon>Agaricomycetes</taxon>
        <taxon>Cantharellales</taxon>
        <taxon>Hydnaceae</taxon>
        <taxon>Hydnum</taxon>
    </lineage>
</organism>
<evidence type="ECO:0008006" key="14">
    <source>
        <dbReference type="Google" id="ProtNLM"/>
    </source>
</evidence>
<feature type="transmembrane region" description="Helical" evidence="11">
    <location>
        <begin position="16"/>
        <end position="35"/>
    </location>
</feature>
<evidence type="ECO:0000256" key="10">
    <source>
        <dbReference type="SAM" id="MobiDB-lite"/>
    </source>
</evidence>
<keyword evidence="13" id="KW-1185">Reference proteome</keyword>
<evidence type="ECO:0000256" key="7">
    <source>
        <dbReference type="ARBA" id="ARBA00023136"/>
    </source>
</evidence>